<feature type="chain" id="PRO_5035257718" evidence="1">
    <location>
        <begin position="16"/>
        <end position="1002"/>
    </location>
</feature>
<dbReference type="AlphaFoldDB" id="A0A8J2SY96"/>
<keyword evidence="3" id="KW-1185">Reference proteome</keyword>
<accession>A0A8J2SY96</accession>
<proteinExistence type="predicted"/>
<evidence type="ECO:0000313" key="3">
    <source>
        <dbReference type="Proteomes" id="UP000789595"/>
    </source>
</evidence>
<sequence length="1002" mass="109903">MMKRWLLLAAARAAAEDLAFVREGCRISIHHGAKAILRDGARECDLWNAQSSGRRCASDRVLLCEVVFADQKAAASTHAALTVATDAAYLVAPIPGGLPRYKYVEAKAAWARAAGVAYYLAFGRGTAKANGPRCDAGAGGQTLHALKAAGLGVVMRRTEYESVTALDVDAVPALDAAPPEAWLALDAASDVFGASNVGKPVLVNGGVLVLRNTAWARELVGAWWRNRCGPADQYALWKSLAELWRRDHPKFRLSDGVFANYASARERFLPEVARRIADGALPARGCAADATCAALFSASGCLAAPLALPHLYVTPVAGPFRAADGSAVRPLQKGDYAWMCHFDRVYETLKDYDLHFSALEAAVGARDAARVPALVARVLGSDGGDRFDASCARPGDALRHALYRFNGVEPDRGRTCALALNESLQSQYAYAPADNIYAGSGVLVKSECGTAKRYLQPEEARRKCELAARKAARRAARMAKLRRDAETAARHAEVGVAEFGMAAVQAAFTRGRWRKPPSAPVDYDRASPYQAHRNETYDWDAAKRRVMDHAMRDVARYSIDESHKSTKLALRSALLDKTHAIWILQGRLFVHKAYLGEMKRELHLRFMNSVLGKKSDLIKNVVYTFDEGASGPSHECDPHLPKLVIAKKNGEKQCGVLVPNPYFGDLYRNWERERSALVSLGRRRKWENRRPQLFWRGKIRGREAVINKERDCAREAGNYARLQAASLTTHDSKKFDVRTNTCRPRPIRSLSQDLCRKVLPQNDDLAKIRDSGCRAVQGRFMNHGKFNAFQFLLDLPGSTTGSYSRNLNHLWLLGAVVVFWAGPLLEPGGALQWYSAGLRDGRTHVTVNVSTAKATLDAITDHVDWRNELLENSRGVADNLLCGECMGSYVATVLTSLRQRLPLLDSALNQRTHHTANATLAELLSRENCARHLAAGLVEVVRGTPRNRREPGWPITWRTAATGAAACDLLGALAAPFRDPKMSAAGRRGGARVRERVLLASV</sequence>
<protein>
    <submittedName>
        <fullName evidence="2">Uncharacterized protein</fullName>
    </submittedName>
</protein>
<name>A0A8J2SY96_9STRA</name>
<gene>
    <name evidence="2" type="ORF">PECAL_4P26000</name>
</gene>
<reference evidence="2" key="1">
    <citation type="submission" date="2021-11" db="EMBL/GenBank/DDBJ databases">
        <authorList>
            <consortium name="Genoscope - CEA"/>
            <person name="William W."/>
        </authorList>
    </citation>
    <scope>NUCLEOTIDE SEQUENCE</scope>
</reference>
<comment type="caution">
    <text evidence="2">The sequence shown here is derived from an EMBL/GenBank/DDBJ whole genome shotgun (WGS) entry which is preliminary data.</text>
</comment>
<evidence type="ECO:0000256" key="1">
    <source>
        <dbReference type="SAM" id="SignalP"/>
    </source>
</evidence>
<organism evidence="2 3">
    <name type="scientific">Pelagomonas calceolata</name>
    <dbReference type="NCBI Taxonomy" id="35677"/>
    <lineage>
        <taxon>Eukaryota</taxon>
        <taxon>Sar</taxon>
        <taxon>Stramenopiles</taxon>
        <taxon>Ochrophyta</taxon>
        <taxon>Pelagophyceae</taxon>
        <taxon>Pelagomonadales</taxon>
        <taxon>Pelagomonadaceae</taxon>
        <taxon>Pelagomonas</taxon>
    </lineage>
</organism>
<dbReference type="EMBL" id="CAKKNE010000004">
    <property type="protein sequence ID" value="CAH0375274.1"/>
    <property type="molecule type" value="Genomic_DNA"/>
</dbReference>
<evidence type="ECO:0000313" key="2">
    <source>
        <dbReference type="EMBL" id="CAH0375274.1"/>
    </source>
</evidence>
<keyword evidence="1" id="KW-0732">Signal</keyword>
<dbReference type="Proteomes" id="UP000789595">
    <property type="component" value="Unassembled WGS sequence"/>
</dbReference>
<feature type="signal peptide" evidence="1">
    <location>
        <begin position="1"/>
        <end position="15"/>
    </location>
</feature>